<dbReference type="InterPro" id="IPR027897">
    <property type="entry name" value="DUF4559"/>
</dbReference>
<evidence type="ECO:0000313" key="1">
    <source>
        <dbReference type="Ensembl" id="ENSCSRP00000010280.1"/>
    </source>
</evidence>
<organism evidence="1 2">
    <name type="scientific">Chelydra serpentina</name>
    <name type="common">Snapping turtle</name>
    <name type="synonym">Testudo serpentina</name>
    <dbReference type="NCBI Taxonomy" id="8475"/>
    <lineage>
        <taxon>Eukaryota</taxon>
        <taxon>Metazoa</taxon>
        <taxon>Chordata</taxon>
        <taxon>Craniata</taxon>
        <taxon>Vertebrata</taxon>
        <taxon>Euteleostomi</taxon>
        <taxon>Archelosauria</taxon>
        <taxon>Testudinata</taxon>
        <taxon>Testudines</taxon>
        <taxon>Cryptodira</taxon>
        <taxon>Durocryptodira</taxon>
        <taxon>Americhelydia</taxon>
        <taxon>Chelydroidea</taxon>
        <taxon>Chelydridae</taxon>
        <taxon>Chelydra</taxon>
    </lineage>
</organism>
<dbReference type="PANTHER" id="PTHR35083">
    <property type="entry name" value="RGD1565685 PROTEIN"/>
    <property type="match status" value="1"/>
</dbReference>
<dbReference type="Pfam" id="PF15112">
    <property type="entry name" value="DUF4559"/>
    <property type="match status" value="1"/>
</dbReference>
<proteinExistence type="predicted"/>
<keyword evidence="2" id="KW-1185">Reference proteome</keyword>
<reference evidence="1" key="2">
    <citation type="submission" date="2025-09" db="UniProtKB">
        <authorList>
            <consortium name="Ensembl"/>
        </authorList>
    </citation>
    <scope>IDENTIFICATION</scope>
</reference>
<name>A0A8C3S8P5_CHESE</name>
<dbReference type="Proteomes" id="UP000694403">
    <property type="component" value="Unplaced"/>
</dbReference>
<dbReference type="Ensembl" id="ENSCSRT00000010650.1">
    <property type="protein sequence ID" value="ENSCSRP00000010280.1"/>
    <property type="gene ID" value="ENSCSRG00000007651.1"/>
</dbReference>
<dbReference type="PANTHER" id="PTHR35083:SF1">
    <property type="entry name" value="RGD1565685 PROTEIN"/>
    <property type="match status" value="1"/>
</dbReference>
<dbReference type="AlphaFoldDB" id="A0A8C3S8P5"/>
<reference evidence="1" key="1">
    <citation type="submission" date="2025-08" db="UniProtKB">
        <authorList>
            <consortium name="Ensembl"/>
        </authorList>
    </citation>
    <scope>IDENTIFICATION</scope>
</reference>
<protein>
    <submittedName>
        <fullName evidence="1">Chromosome X open reading frame 38</fullName>
    </submittedName>
</protein>
<sequence length="293" mass="33874">MALAELAARLNCAEYKNWVKAGHCLVLLRDALQRFAGEQLRAFHRQLLARSPARLAPPGRLCRSRCLPRGRQFQSSCSLCTEWKKEILKHHTNRNGEVHWGNCKPWLWPSNSWELAKAYMPRGLMDISGPDKCDAAALLNLFNFCDHFSGIDQKKVREVIKCRNELMHSSEMKVSSLWLEEFGKKIQNLIKELQNVPEVMTASTRIEKLLSSDWAVYIPGEEDQPDGLEGETEVCMSGSQISEIEMELIKERLKEIYLLVEEILLLKGRLRIYHIVNLKSLQEHKRCSKNLWF</sequence>
<evidence type="ECO:0000313" key="2">
    <source>
        <dbReference type="Proteomes" id="UP000694403"/>
    </source>
</evidence>
<accession>A0A8C3S8P5</accession>